<sequence length="198" mass="20875">MSTGVAHSIRPLRSPERQPQRTPLRAVPVRSVRRARPKIAYAITTIAAVSGIVVAQLLSSVALSQGAYELSALKSQQRDLKLEQQSLTEQVEVLSSPQYISESAQELGMVINQSPVYIRLSDGSVLGQPGPGGEATERPLADGAVSNSLVDQLGPVGSDKDAAEKKESEDSTGAGESSSNPPPAQVIFENGLPSPKTH</sequence>
<feature type="compositionally biased region" description="Basic and acidic residues" evidence="1">
    <location>
        <begin position="158"/>
        <end position="169"/>
    </location>
</feature>
<dbReference type="Proteomes" id="UP000221369">
    <property type="component" value="Unassembled WGS sequence"/>
</dbReference>
<evidence type="ECO:0000313" key="4">
    <source>
        <dbReference type="Proteomes" id="UP000221369"/>
    </source>
</evidence>
<gene>
    <name evidence="3" type="ORF">ATJ78_2424</name>
</gene>
<keyword evidence="3" id="KW-0131">Cell cycle</keyword>
<evidence type="ECO:0000313" key="3">
    <source>
        <dbReference type="EMBL" id="PFG31457.1"/>
    </source>
</evidence>
<dbReference type="EMBL" id="PDJE01000001">
    <property type="protein sequence ID" value="PFG31457.1"/>
    <property type="molecule type" value="Genomic_DNA"/>
</dbReference>
<keyword evidence="3" id="KW-0132">Cell division</keyword>
<dbReference type="OrthoDB" id="4792842at2"/>
<protein>
    <submittedName>
        <fullName evidence="3">Cell division protein FtsL</fullName>
    </submittedName>
</protein>
<dbReference type="GO" id="GO:0051301">
    <property type="term" value="P:cell division"/>
    <property type="evidence" value="ECO:0007669"/>
    <property type="project" value="UniProtKB-KW"/>
</dbReference>
<organism evidence="3 4">
    <name type="scientific">Paramicrobacterium agarici</name>
    <dbReference type="NCBI Taxonomy" id="630514"/>
    <lineage>
        <taxon>Bacteria</taxon>
        <taxon>Bacillati</taxon>
        <taxon>Actinomycetota</taxon>
        <taxon>Actinomycetes</taxon>
        <taxon>Micrococcales</taxon>
        <taxon>Microbacteriaceae</taxon>
        <taxon>Paramicrobacterium</taxon>
    </lineage>
</organism>
<comment type="caution">
    <text evidence="3">The sequence shown here is derived from an EMBL/GenBank/DDBJ whole genome shotgun (WGS) entry which is preliminary data.</text>
</comment>
<dbReference type="RefSeq" id="WP_098408246.1">
    <property type="nucleotide sequence ID" value="NZ_PDJE01000001.1"/>
</dbReference>
<evidence type="ECO:0000256" key="2">
    <source>
        <dbReference type="SAM" id="Phobius"/>
    </source>
</evidence>
<name>A0A2A9DXD4_9MICO</name>
<feature type="region of interest" description="Disordered" evidence="1">
    <location>
        <begin position="1"/>
        <end position="25"/>
    </location>
</feature>
<feature type="transmembrane region" description="Helical" evidence="2">
    <location>
        <begin position="39"/>
        <end position="58"/>
    </location>
</feature>
<keyword evidence="2" id="KW-0812">Transmembrane</keyword>
<keyword evidence="4" id="KW-1185">Reference proteome</keyword>
<accession>A0A2A9DXD4</accession>
<proteinExistence type="predicted"/>
<feature type="region of interest" description="Disordered" evidence="1">
    <location>
        <begin position="125"/>
        <end position="198"/>
    </location>
</feature>
<dbReference type="AlphaFoldDB" id="A0A2A9DXD4"/>
<evidence type="ECO:0000256" key="1">
    <source>
        <dbReference type="SAM" id="MobiDB-lite"/>
    </source>
</evidence>
<keyword evidence="2" id="KW-0472">Membrane</keyword>
<reference evidence="3 4" key="1">
    <citation type="submission" date="2017-10" db="EMBL/GenBank/DDBJ databases">
        <title>Sequencing the genomes of 1000 actinobacteria strains.</title>
        <authorList>
            <person name="Klenk H.-P."/>
        </authorList>
    </citation>
    <scope>NUCLEOTIDE SEQUENCE [LARGE SCALE GENOMIC DNA]</scope>
    <source>
        <strain evidence="3 4">DSM 21798</strain>
    </source>
</reference>
<keyword evidence="2" id="KW-1133">Transmembrane helix</keyword>